<gene>
    <name evidence="4" type="primary">thiO</name>
    <name evidence="4" type="ORF">C4900_11165</name>
</gene>
<dbReference type="PANTHER" id="PTHR13847">
    <property type="entry name" value="SARCOSINE DEHYDROGENASE-RELATED"/>
    <property type="match status" value="1"/>
</dbReference>
<evidence type="ECO:0000256" key="1">
    <source>
        <dbReference type="ARBA" id="ARBA00004948"/>
    </source>
</evidence>
<dbReference type="Gene3D" id="3.50.50.60">
    <property type="entry name" value="FAD/NAD(P)-binding domain"/>
    <property type="match status" value="1"/>
</dbReference>
<proteinExistence type="predicted"/>
<dbReference type="Proteomes" id="UP000253250">
    <property type="component" value="Unassembled WGS sequence"/>
</dbReference>
<dbReference type="AlphaFoldDB" id="A0A1C2FZG0"/>
<dbReference type="SUPFAM" id="SSF54373">
    <property type="entry name" value="FAD-linked reductases, C-terminal domain"/>
    <property type="match status" value="1"/>
</dbReference>
<keyword evidence="3" id="KW-0560">Oxidoreductase</keyword>
<evidence type="ECO:0000313" key="4">
    <source>
        <dbReference type="EMBL" id="RCN57188.1"/>
    </source>
</evidence>
<dbReference type="InterPro" id="IPR036188">
    <property type="entry name" value="FAD/NAD-bd_sf"/>
</dbReference>
<dbReference type="InterPro" id="IPR012727">
    <property type="entry name" value="Gly_oxidase_ThiO"/>
</dbReference>
<dbReference type="RefSeq" id="WP_065971603.1">
    <property type="nucleotide sequence ID" value="NZ_CP080624.1"/>
</dbReference>
<dbReference type="STRING" id="163359.A9R16_01635"/>
<dbReference type="SUPFAM" id="SSF51905">
    <property type="entry name" value="FAD/NAD(P)-binding domain"/>
    <property type="match status" value="1"/>
</dbReference>
<dbReference type="OrthoDB" id="9805337at2"/>
<evidence type="ECO:0000256" key="3">
    <source>
        <dbReference type="ARBA" id="ARBA00023002"/>
    </source>
</evidence>
<dbReference type="GO" id="GO:0050660">
    <property type="term" value="F:flavin adenine dinucleotide binding"/>
    <property type="evidence" value="ECO:0007669"/>
    <property type="project" value="InterPro"/>
</dbReference>
<dbReference type="EMBL" id="PSYR01000002">
    <property type="protein sequence ID" value="RCN57188.1"/>
    <property type="molecule type" value="Genomic_DNA"/>
</dbReference>
<keyword evidence="5" id="KW-1185">Reference proteome</keyword>
<dbReference type="GO" id="GO:0005737">
    <property type="term" value="C:cytoplasm"/>
    <property type="evidence" value="ECO:0007669"/>
    <property type="project" value="TreeGrafter"/>
</dbReference>
<organism evidence="4 5">
    <name type="scientific">Acidiferrobacter thiooxydans</name>
    <dbReference type="NCBI Taxonomy" id="163359"/>
    <lineage>
        <taxon>Bacteria</taxon>
        <taxon>Pseudomonadati</taxon>
        <taxon>Pseudomonadota</taxon>
        <taxon>Gammaproteobacteria</taxon>
        <taxon>Acidiferrobacterales</taxon>
        <taxon>Acidiferrobacteraceae</taxon>
        <taxon>Acidiferrobacter</taxon>
    </lineage>
</organism>
<comment type="pathway">
    <text evidence="1">Cofactor biosynthesis; thiamine diphosphate biosynthesis.</text>
</comment>
<dbReference type="Pfam" id="PF01266">
    <property type="entry name" value="DAO"/>
    <property type="match status" value="1"/>
</dbReference>
<dbReference type="NCBIfam" id="TIGR02352">
    <property type="entry name" value="thiamin_ThiO"/>
    <property type="match status" value="1"/>
</dbReference>
<evidence type="ECO:0000313" key="5">
    <source>
        <dbReference type="Proteomes" id="UP000253250"/>
    </source>
</evidence>
<protein>
    <submittedName>
        <fullName evidence="4">Glycine oxidase ThiO</fullName>
    </submittedName>
</protein>
<dbReference type="GO" id="GO:0009229">
    <property type="term" value="P:thiamine diphosphate biosynthetic process"/>
    <property type="evidence" value="ECO:0007669"/>
    <property type="project" value="UniProtKB-UniPathway"/>
</dbReference>
<dbReference type="PANTHER" id="PTHR13847:SF289">
    <property type="entry name" value="GLYCINE OXIDASE"/>
    <property type="match status" value="1"/>
</dbReference>
<evidence type="ECO:0000256" key="2">
    <source>
        <dbReference type="ARBA" id="ARBA00022977"/>
    </source>
</evidence>
<dbReference type="GO" id="GO:0016491">
    <property type="term" value="F:oxidoreductase activity"/>
    <property type="evidence" value="ECO:0007669"/>
    <property type="project" value="UniProtKB-KW"/>
</dbReference>
<accession>A0A1C2FZG0</accession>
<keyword evidence="2" id="KW-0784">Thiamine biosynthesis</keyword>
<dbReference type="Gene3D" id="3.30.9.10">
    <property type="entry name" value="D-Amino Acid Oxidase, subunit A, domain 2"/>
    <property type="match status" value="1"/>
</dbReference>
<comment type="caution">
    <text evidence="4">The sequence shown here is derived from an EMBL/GenBank/DDBJ whole genome shotgun (WGS) entry which is preliminary data.</text>
</comment>
<dbReference type="InterPro" id="IPR006076">
    <property type="entry name" value="FAD-dep_OxRdtase"/>
</dbReference>
<name>A0A1C2FZG0_9GAMM</name>
<reference evidence="4 5" key="1">
    <citation type="submission" date="2018-02" db="EMBL/GenBank/DDBJ databases">
        <title>Insights into the biology of acidophilic members of the Acidiferrobacteraceae family derived from comparative genomic analyses.</title>
        <authorList>
            <person name="Issotta F."/>
            <person name="Thyssen C."/>
            <person name="Mena C."/>
            <person name="Moya A."/>
            <person name="Bellenberg S."/>
            <person name="Sproer C."/>
            <person name="Covarrubias P.C."/>
            <person name="Sand W."/>
            <person name="Quatrini R."/>
            <person name="Vera M."/>
        </authorList>
    </citation>
    <scope>NUCLEOTIDE SEQUENCE [LARGE SCALE GENOMIC DNA]</scope>
    <source>
        <strain evidence="5">m-1</strain>
    </source>
</reference>
<sequence>MRTHPLVVVGGGVIGLLTARELAMAGHEVRLFEQGTLGGEASWAAGGILSPLHPWRYPDAVTQLAQASMAAYPALCQGLAEVTGIDPEWTPSGLMRLGDDEVREAERWAARFDVSLEPRDLAEVCPGHGRDGPGLWMPATAQVRSPRLLRAASAVVRGLKVMVHEQAAVEGFTRDRERLTGLVVNGETVAASRVIVCAGAWSRPLLERYGLSLPVRPMRGQMLVIQTRPGFLGPMILKGARYLVPRRDGAVLVGSTMESVGFTKETTETAREDLLKAAHDILPELAAYPVTHQWAGLRPSSPEGVPYIGEHPEIRGLFVNTGHFRNGIVLAPASARLGVDLMLGRDPVLDPAPYGLDRPSGDGSGGAVLK</sequence>
<dbReference type="UniPathway" id="UPA00060"/>
<dbReference type="GO" id="GO:0009228">
    <property type="term" value="P:thiamine biosynthetic process"/>
    <property type="evidence" value="ECO:0007669"/>
    <property type="project" value="UniProtKB-KW"/>
</dbReference>